<sequence length="176" mass="18896">MNASASKRLQQLHDDINACKGGIAAMRTDHAALVANGDDNAADALALKVRDAESRLAVLHDRLPVLEQMAEDEAAEAQAVEAAALVEQANAKQAELLAQFAKVEKLAQQLGRAVAEIDDNAGLHWYRVANKALKLGGQPDKQQISDCRALLESLAKSRQRLAGIAESYSQRLFMAG</sequence>
<evidence type="ECO:0000313" key="1">
    <source>
        <dbReference type="EMBL" id="SDU29248.1"/>
    </source>
</evidence>
<evidence type="ECO:0000313" key="2">
    <source>
        <dbReference type="Proteomes" id="UP000243924"/>
    </source>
</evidence>
<dbReference type="EMBL" id="LT629787">
    <property type="protein sequence ID" value="SDU29248.1"/>
    <property type="molecule type" value="Genomic_DNA"/>
</dbReference>
<dbReference type="OrthoDB" id="9912017at2"/>
<name>A0A1H2HCI5_9GAMM</name>
<gene>
    <name evidence="1" type="ORF">SAMN05216210_2922</name>
</gene>
<keyword evidence="2" id="KW-1185">Reference proteome</keyword>
<dbReference type="RefSeq" id="WP_092388211.1">
    <property type="nucleotide sequence ID" value="NZ_LT629787.1"/>
</dbReference>
<reference evidence="2" key="1">
    <citation type="submission" date="2016-10" db="EMBL/GenBank/DDBJ databases">
        <authorList>
            <person name="Varghese N."/>
            <person name="Submissions S."/>
        </authorList>
    </citation>
    <scope>NUCLEOTIDE SEQUENCE [LARGE SCALE GENOMIC DNA]</scope>
    <source>
        <strain evidence="2">CECT 8338</strain>
    </source>
</reference>
<accession>A0A1H2HCI5</accession>
<proteinExistence type="predicted"/>
<protein>
    <submittedName>
        <fullName evidence="1">Uncharacterized protein</fullName>
    </submittedName>
</protein>
<dbReference type="STRING" id="1434072.SAMN05216210_2922"/>
<organism evidence="1 2">
    <name type="scientific">Halopseudomonas salegens</name>
    <dbReference type="NCBI Taxonomy" id="1434072"/>
    <lineage>
        <taxon>Bacteria</taxon>
        <taxon>Pseudomonadati</taxon>
        <taxon>Pseudomonadota</taxon>
        <taxon>Gammaproteobacteria</taxon>
        <taxon>Pseudomonadales</taxon>
        <taxon>Pseudomonadaceae</taxon>
        <taxon>Halopseudomonas</taxon>
    </lineage>
</organism>
<dbReference type="AlphaFoldDB" id="A0A1H2HCI5"/>
<dbReference type="Proteomes" id="UP000243924">
    <property type="component" value="Chromosome I"/>
</dbReference>